<sequence length="101" mass="11294">MSHTIEITEGADGIPSDTVLNDESHSLTVKVGTYNNDVHLEFSSRESLRDFAKTLLHESYYGSGAVELYPLGTENGWLVVDGVRLTEKSSRVFIWYPTQNT</sequence>
<accession>A0ABU1V465</accession>
<keyword evidence="2" id="KW-1185">Reference proteome</keyword>
<comment type="caution">
    <text evidence="1">The sequence shown here is derived from an EMBL/GenBank/DDBJ whole genome shotgun (WGS) entry which is preliminary data.</text>
</comment>
<proteinExistence type="predicted"/>
<dbReference type="EMBL" id="JAVDVX010000018">
    <property type="protein sequence ID" value="MDR7092259.1"/>
    <property type="molecule type" value="Genomic_DNA"/>
</dbReference>
<name>A0ABU1V465_9GAMM</name>
<gene>
    <name evidence="1" type="ORF">J2X05_004305</name>
</gene>
<organism evidence="1 2">
    <name type="scientific">Cellvibrio fibrivorans</name>
    <dbReference type="NCBI Taxonomy" id="126350"/>
    <lineage>
        <taxon>Bacteria</taxon>
        <taxon>Pseudomonadati</taxon>
        <taxon>Pseudomonadota</taxon>
        <taxon>Gammaproteobacteria</taxon>
        <taxon>Cellvibrionales</taxon>
        <taxon>Cellvibrionaceae</taxon>
        <taxon>Cellvibrio</taxon>
    </lineage>
</organism>
<protein>
    <submittedName>
        <fullName evidence="1">Uncharacterized protein</fullName>
    </submittedName>
</protein>
<dbReference type="RefSeq" id="WP_310076393.1">
    <property type="nucleotide sequence ID" value="NZ_JAVDVX010000018.1"/>
</dbReference>
<evidence type="ECO:0000313" key="2">
    <source>
        <dbReference type="Proteomes" id="UP001253595"/>
    </source>
</evidence>
<evidence type="ECO:0000313" key="1">
    <source>
        <dbReference type="EMBL" id="MDR7092259.1"/>
    </source>
</evidence>
<dbReference type="Proteomes" id="UP001253595">
    <property type="component" value="Unassembled WGS sequence"/>
</dbReference>
<reference evidence="1 2" key="1">
    <citation type="submission" date="2023-07" db="EMBL/GenBank/DDBJ databases">
        <title>Sorghum-associated microbial communities from plants grown in Nebraska, USA.</title>
        <authorList>
            <person name="Schachtman D."/>
        </authorList>
    </citation>
    <scope>NUCLEOTIDE SEQUENCE [LARGE SCALE GENOMIC DNA]</scope>
    <source>
        <strain evidence="1 2">BE190</strain>
    </source>
</reference>